<dbReference type="InterPro" id="IPR015798">
    <property type="entry name" value="Cu_amine_oxidase_C"/>
</dbReference>
<dbReference type="FunFam" id="3.10.450.40:FF:000005">
    <property type="entry name" value="Amine oxidase"/>
    <property type="match status" value="1"/>
</dbReference>
<reference evidence="15" key="1">
    <citation type="submission" date="2023-03" db="EMBL/GenBank/DDBJ databases">
        <authorList>
            <person name="Julca I."/>
        </authorList>
    </citation>
    <scope>NUCLEOTIDE SEQUENCE</scope>
</reference>
<dbReference type="InterPro" id="IPR049948">
    <property type="entry name" value="Cu_Am_ox_TPQ-bd"/>
</dbReference>
<dbReference type="Gene3D" id="3.10.450.40">
    <property type="match status" value="2"/>
</dbReference>
<evidence type="ECO:0000259" key="12">
    <source>
        <dbReference type="Pfam" id="PF01179"/>
    </source>
</evidence>
<evidence type="ECO:0000256" key="10">
    <source>
        <dbReference type="PIRSR" id="PIRSR600269-51"/>
    </source>
</evidence>
<dbReference type="FunFam" id="3.10.450.40:FF:000012">
    <property type="entry name" value="Amine oxidase"/>
    <property type="match status" value="1"/>
</dbReference>
<dbReference type="InterPro" id="IPR036460">
    <property type="entry name" value="Cu_amine_oxidase_C_sf"/>
</dbReference>
<keyword evidence="4 11" id="KW-0479">Metal-binding</keyword>
<evidence type="ECO:0000256" key="2">
    <source>
        <dbReference type="ARBA" id="ARBA00007983"/>
    </source>
</evidence>
<dbReference type="FunFam" id="2.70.98.20:FF:000004">
    <property type="entry name" value="Amine oxidase"/>
    <property type="match status" value="1"/>
</dbReference>
<keyword evidence="8" id="KW-1015">Disulfide bond</keyword>
<evidence type="ECO:0000256" key="8">
    <source>
        <dbReference type="ARBA" id="ARBA00023157"/>
    </source>
</evidence>
<dbReference type="PROSITE" id="PS01164">
    <property type="entry name" value="COPPER_AMINE_OXID_1"/>
    <property type="match status" value="1"/>
</dbReference>
<dbReference type="GO" id="GO:0005507">
    <property type="term" value="F:copper ion binding"/>
    <property type="evidence" value="ECO:0007669"/>
    <property type="project" value="InterPro"/>
</dbReference>
<evidence type="ECO:0000256" key="3">
    <source>
        <dbReference type="ARBA" id="ARBA00011738"/>
    </source>
</evidence>
<dbReference type="EC" id="1.4.3.-" evidence="11"/>
<gene>
    <name evidence="15" type="ORF">OLC1_LOCUS11627</name>
</gene>
<dbReference type="SUPFAM" id="SSF54416">
    <property type="entry name" value="Amine oxidase N-terminal region"/>
    <property type="match status" value="2"/>
</dbReference>
<dbReference type="Pfam" id="PF02727">
    <property type="entry name" value="Cu_amine_oxidN2"/>
    <property type="match status" value="1"/>
</dbReference>
<feature type="domain" description="Copper amine oxidase N2-terminal" evidence="13">
    <location>
        <begin position="42"/>
        <end position="135"/>
    </location>
</feature>
<dbReference type="PANTHER" id="PTHR10638">
    <property type="entry name" value="COPPER AMINE OXIDASE"/>
    <property type="match status" value="1"/>
</dbReference>
<feature type="modified residue" description="2',4',5'-topaquinone" evidence="10">
    <location>
        <position position="434"/>
    </location>
</feature>
<comment type="cofactor">
    <cofactor evidence="1">
        <name>Cu cation</name>
        <dbReference type="ChEBI" id="CHEBI:23378"/>
    </cofactor>
</comment>
<dbReference type="InterPro" id="IPR049947">
    <property type="entry name" value="Cu_Am_Ox_Cu-bd"/>
</dbReference>
<evidence type="ECO:0000256" key="7">
    <source>
        <dbReference type="ARBA" id="ARBA00023008"/>
    </source>
</evidence>
<evidence type="ECO:0000256" key="9">
    <source>
        <dbReference type="PIRSR" id="PIRSR600269-50"/>
    </source>
</evidence>
<dbReference type="SUPFAM" id="SSF49998">
    <property type="entry name" value="Amine oxidase catalytic domain"/>
    <property type="match status" value="1"/>
</dbReference>
<sequence>MTEYGIDFSMSSDLRFLLFLLCIFAINLCFISTTKDYSSHLHPLDSLTSSELTQVQTIVKNAFCSSTSSSCHSLSFHYVGLHEPDKPIVLSFLQEQEEEEPTKIPHRQASVLARINHSNHEIIIDLTDSAVISNKIHDGHGYPLLNFAEQEAANKLPFTYGPFLASVKKRKLKLEETVCQSFTVGWFGEEKTKRVVTVMCYYLDGTVNLYMRPIEGITVTVDLDVMKITGYVDRSIVPVPKAEGTDYREVVNQGKPPLLNSTTENLTGPQQNVHPGFAIDGNVIRWANWRFHVAFDMRAGLIISHASINDIEKDEYRSVLYRGFISEVFVPYMDLTEEWYYRTYFDSGDFGFGLCATSLVPVKDCPANSVFFDGYYIVQDGTPAKTPNIICVFERNAGDVLWRHTETAIPGKVITEVRPEVNLVVRMVSTVGNYDYIVDWEFKQTGTIKVNIGMTGILEVRASSYTHKDQIKEDVYGTLLAENTIGVYHDHFLNFHLDLDVDGYANSFVKSRLKPTPVFDKSSPRRSYWTVVSETAKTESDARTNLCSSGAAELIVVNPNKRTRMGNYVGYRLRPGSVSSNLLSDDDFPESRAGFPKYNVWVTQYNKSEKWAAGLYTDQSRGDDNLTKWSLRNRDIENKDIVLWYTLGFHHVPYQEDFPVMPTLNSGFEIKPTNFFEHNPVLKVKP</sequence>
<dbReference type="GO" id="GO:0009308">
    <property type="term" value="P:amine metabolic process"/>
    <property type="evidence" value="ECO:0007669"/>
    <property type="project" value="UniProtKB-UniRule"/>
</dbReference>
<dbReference type="GO" id="GO:0008131">
    <property type="term" value="F:primary methylamine oxidase activity"/>
    <property type="evidence" value="ECO:0007669"/>
    <property type="project" value="InterPro"/>
</dbReference>
<dbReference type="AlphaFoldDB" id="A0AAV1D329"/>
<dbReference type="GO" id="GO:0048038">
    <property type="term" value="F:quinone binding"/>
    <property type="evidence" value="ECO:0007669"/>
    <property type="project" value="InterPro"/>
</dbReference>
<accession>A0AAV1D329</accession>
<comment type="similarity">
    <text evidence="2 11">Belongs to the copper/topaquinone oxidase family.</text>
</comment>
<evidence type="ECO:0000256" key="6">
    <source>
        <dbReference type="ARBA" id="ARBA00023002"/>
    </source>
</evidence>
<proteinExistence type="inferred from homology"/>
<name>A0AAV1D329_OLDCO</name>
<evidence type="ECO:0000256" key="5">
    <source>
        <dbReference type="ARBA" id="ARBA00022772"/>
    </source>
</evidence>
<evidence type="ECO:0000256" key="11">
    <source>
        <dbReference type="RuleBase" id="RU000672"/>
    </source>
</evidence>
<evidence type="ECO:0000256" key="4">
    <source>
        <dbReference type="ARBA" id="ARBA00022723"/>
    </source>
</evidence>
<protein>
    <recommendedName>
        <fullName evidence="11">Amine oxidase</fullName>
        <ecNumber evidence="11">1.4.3.-</ecNumber>
    </recommendedName>
</protein>
<dbReference type="Pfam" id="PF02728">
    <property type="entry name" value="Cu_amine_oxidN3"/>
    <property type="match status" value="1"/>
</dbReference>
<dbReference type="InterPro" id="IPR015802">
    <property type="entry name" value="Cu_amine_oxidase_N3"/>
</dbReference>
<evidence type="ECO:0000256" key="1">
    <source>
        <dbReference type="ARBA" id="ARBA00001935"/>
    </source>
</evidence>
<feature type="active site" description="Proton acceptor" evidence="9">
    <location>
        <position position="346"/>
    </location>
</feature>
<dbReference type="Gene3D" id="2.70.98.20">
    <property type="entry name" value="Copper amine oxidase, catalytic domain"/>
    <property type="match status" value="1"/>
</dbReference>
<comment type="PTM">
    <text evidence="10 11">Topaquinone (TPQ) is generated by copper-dependent autoxidation of a specific tyrosyl residue.</text>
</comment>
<dbReference type="InterPro" id="IPR000269">
    <property type="entry name" value="Cu_amine_oxidase"/>
</dbReference>
<keyword evidence="16" id="KW-1185">Reference proteome</keyword>
<dbReference type="InterPro" id="IPR016182">
    <property type="entry name" value="Cu_amine_oxidase_N-reg"/>
</dbReference>
<keyword evidence="7 11" id="KW-0186">Copper</keyword>
<feature type="domain" description="Copper amine oxidase catalytic" evidence="12">
    <location>
        <begin position="275"/>
        <end position="682"/>
    </location>
</feature>
<evidence type="ECO:0000313" key="16">
    <source>
        <dbReference type="Proteomes" id="UP001161247"/>
    </source>
</evidence>
<evidence type="ECO:0000313" key="15">
    <source>
        <dbReference type="EMBL" id="CAI9102244.1"/>
    </source>
</evidence>
<feature type="domain" description="Copper amine oxidase N3-terminal" evidence="14">
    <location>
        <begin position="144"/>
        <end position="239"/>
    </location>
</feature>
<dbReference type="InterPro" id="IPR015800">
    <property type="entry name" value="Cu_amine_oxidase_N2"/>
</dbReference>
<dbReference type="EMBL" id="OX459121">
    <property type="protein sequence ID" value="CAI9102244.1"/>
    <property type="molecule type" value="Genomic_DNA"/>
</dbReference>
<keyword evidence="6 11" id="KW-0560">Oxidoreductase</keyword>
<evidence type="ECO:0000259" key="13">
    <source>
        <dbReference type="Pfam" id="PF02727"/>
    </source>
</evidence>
<organism evidence="15 16">
    <name type="scientific">Oldenlandia corymbosa var. corymbosa</name>
    <dbReference type="NCBI Taxonomy" id="529605"/>
    <lineage>
        <taxon>Eukaryota</taxon>
        <taxon>Viridiplantae</taxon>
        <taxon>Streptophyta</taxon>
        <taxon>Embryophyta</taxon>
        <taxon>Tracheophyta</taxon>
        <taxon>Spermatophyta</taxon>
        <taxon>Magnoliopsida</taxon>
        <taxon>eudicotyledons</taxon>
        <taxon>Gunneridae</taxon>
        <taxon>Pentapetalae</taxon>
        <taxon>asterids</taxon>
        <taxon>lamiids</taxon>
        <taxon>Gentianales</taxon>
        <taxon>Rubiaceae</taxon>
        <taxon>Rubioideae</taxon>
        <taxon>Spermacoceae</taxon>
        <taxon>Hedyotis-Oldenlandia complex</taxon>
        <taxon>Oldenlandia</taxon>
    </lineage>
</organism>
<keyword evidence="5 9" id="KW-0801">TPQ</keyword>
<dbReference type="PANTHER" id="PTHR10638:SF71">
    <property type="entry name" value="AMINE OXIDASE"/>
    <property type="match status" value="1"/>
</dbReference>
<dbReference type="Pfam" id="PF01179">
    <property type="entry name" value="Cu_amine_oxid"/>
    <property type="match status" value="1"/>
</dbReference>
<comment type="subunit">
    <text evidence="3">Homodimer.</text>
</comment>
<dbReference type="PROSITE" id="PS01165">
    <property type="entry name" value="COPPER_AMINE_OXID_2"/>
    <property type="match status" value="1"/>
</dbReference>
<evidence type="ECO:0000259" key="14">
    <source>
        <dbReference type="Pfam" id="PF02728"/>
    </source>
</evidence>
<dbReference type="Proteomes" id="UP001161247">
    <property type="component" value="Chromosome 4"/>
</dbReference>
<comment type="cofactor">
    <cofactor evidence="11">
        <name>Cu cation</name>
        <dbReference type="ChEBI" id="CHEBI:23378"/>
    </cofactor>
    <text evidence="11">Contains 1 topaquinone per subunit.</text>
</comment>
<feature type="active site" description="Schiff-base intermediate with substrate; via topaquinone" evidence="9">
    <location>
        <position position="434"/>
    </location>
</feature>